<dbReference type="AlphaFoldDB" id="A0A7Y6JUM7"/>
<comment type="caution">
    <text evidence="1">The sequence shown here is derived from an EMBL/GenBank/DDBJ whole genome shotgun (WGS) entry which is preliminary data.</text>
</comment>
<name>A0A7Y6JUM7_9BURK</name>
<organism evidence="1 2">
    <name type="scientific">Paraburkholderia youngii</name>
    <dbReference type="NCBI Taxonomy" id="2782701"/>
    <lineage>
        <taxon>Bacteria</taxon>
        <taxon>Pseudomonadati</taxon>
        <taxon>Pseudomonadota</taxon>
        <taxon>Betaproteobacteria</taxon>
        <taxon>Burkholderiales</taxon>
        <taxon>Burkholderiaceae</taxon>
        <taxon>Paraburkholderia</taxon>
    </lineage>
</organism>
<gene>
    <name evidence="1" type="ORF">G5S42_03285</name>
</gene>
<evidence type="ECO:0000313" key="2">
    <source>
        <dbReference type="Proteomes" id="UP000594380"/>
    </source>
</evidence>
<protein>
    <submittedName>
        <fullName evidence="1">Phage tail protein</fullName>
    </submittedName>
</protein>
<reference evidence="1 2" key="1">
    <citation type="submission" date="2020-02" db="EMBL/GenBank/DDBJ databases">
        <title>Paraburkholderia simonii sp. nov. and Paraburkholderia youngii sp. nov. Brazilian and Mexican Mimosa-associated rhizobia.</title>
        <authorList>
            <person name="Mavima L."/>
            <person name="Beukes C.W."/>
            <person name="Chan W.Y."/>
            <person name="Palmer M."/>
            <person name="De Meyer S.E."/>
            <person name="James E.K."/>
            <person name="Venter S.N."/>
            <person name="Steenkamp E.T."/>
        </authorList>
    </citation>
    <scope>NUCLEOTIDE SEQUENCE [LARGE SCALE GENOMIC DNA]</scope>
    <source>
        <strain evidence="1 2">JPY169</strain>
    </source>
</reference>
<dbReference type="EMBL" id="JAALDK010000001">
    <property type="protein sequence ID" value="NUX98781.1"/>
    <property type="molecule type" value="Genomic_DNA"/>
</dbReference>
<evidence type="ECO:0000313" key="1">
    <source>
        <dbReference type="EMBL" id="NUX98781.1"/>
    </source>
</evidence>
<accession>A0A7Y6JUM7</accession>
<proteinExistence type="predicted"/>
<dbReference type="GeneID" id="301099369"/>
<dbReference type="InterPro" id="IPR033767">
    <property type="entry name" value="Tail_Gp11"/>
</dbReference>
<dbReference type="Proteomes" id="UP000594380">
    <property type="component" value="Unassembled WGS sequence"/>
</dbReference>
<sequence length="203" mass="22623">MRLTQLDVVNACLATMGESPLVAVDQDHPYVQAALTALRNSSTLVQGEGWWFNTDGQTIAIDPGNGYAYAPADALSVETQAPAVINRGTRLYDQRTSTYDMRPLFGGGPIKAVIIREIPFEDIPTLAQHAISERAQLDFQASFDGDDNKYSKIGGAYTLAHRLLKAEHIRQSRVNLFESTSMQEKLRLMRPMSRGMRIGHRNW</sequence>
<dbReference type="RefSeq" id="WP_176105517.1">
    <property type="nucleotide sequence ID" value="NZ_JAALDK010000001.1"/>
</dbReference>
<dbReference type="Pfam" id="PF17212">
    <property type="entry name" value="Tube"/>
    <property type="match status" value="1"/>
</dbReference>